<dbReference type="InterPro" id="IPR006598">
    <property type="entry name" value="CAP10"/>
</dbReference>
<dbReference type="OrthoDB" id="541052at2759"/>
<evidence type="ECO:0000259" key="3">
    <source>
        <dbReference type="SMART" id="SM00672"/>
    </source>
</evidence>
<dbReference type="InterPro" id="IPR051091">
    <property type="entry name" value="O-Glucosyltr/Glycosyltrsf_90"/>
</dbReference>
<dbReference type="PANTHER" id="PTHR12203">
    <property type="entry name" value="KDEL LYS-ASP-GLU-LEU CONTAINING - RELATED"/>
    <property type="match status" value="1"/>
</dbReference>
<dbReference type="EMBL" id="PJQD01000023">
    <property type="protein sequence ID" value="POY74678.1"/>
    <property type="molecule type" value="Genomic_DNA"/>
</dbReference>
<keyword evidence="2" id="KW-0472">Membrane</keyword>
<feature type="region of interest" description="Disordered" evidence="1">
    <location>
        <begin position="88"/>
        <end position="160"/>
    </location>
</feature>
<accession>A0A2S5BD42</accession>
<dbReference type="AlphaFoldDB" id="A0A2S5BD42"/>
<feature type="region of interest" description="Disordered" evidence="1">
    <location>
        <begin position="532"/>
        <end position="583"/>
    </location>
</feature>
<sequence>MHRHPQSQQQHYSRDLSHPPGTPQKSRRAAGGPGRRFFSLSSSGRTPRLHPIFLIPVFLCGTFLAPWFSTHFGIGFSHDASANRYDRSSLKDPVYRPPPPERDWQGIAPADAPPLKREDDYAGAFEANAANRRRRDDGQNRRRGGGRPASSGDSDEGDDELWEASLERGDDEASSSPFLIHGGLLYFRTSSTLIPPHNLERPFPIAQVRRTVPLAQPHVLLSDSDDSASTVPPPTPKDWLVPGELFAHAPGKRKHVAAAVAPAAAANGRGGAAGAKRARAAAAVPLRAPIPPAPPRQPPPVAQQRAAIIADAARQRQEPLRDERGHLLGPNAAAMLRAKKENRPFVPGTPAELLLAVQKMRQKKTDERVAKQKAEAAVARQKEAEERQRREAEQQREGMQPGVGLRRVDTDGHAVAMPNEDEDLVLHFATDDVPDDNEADDEDDEALLAAIRALSPAELADLTPDERALVAELEAVHKESGGRQQAAQQPPKAFRDIAAEAEAAHPKPLAPEDKPKAPKKPVFKGLKGMEEERKRQMAALAAQRKQQKRDAGSDNVPLEPNVQQPAAAPHQRVKRSVPEPEAPEPVVAPLEAVADVPPANSAATDAVPANDHNLARRASIPVQPKAERLHPITHLIAEAETKWEDMLRRQSQSLEDAVREYKRRYKMNPPTGFDSWWRYAMQNRVILVDEYDQIYDDILPFLSLPPAEFRKRVKSLKSDTTLPWHDFTFGFQIKDGSTEFPPGSSDYGAKTDLLDLLGEVAAMLPDLDLRINKGDEPMVIISGEARKRHEDLAKRQKILPDKSLFEILEPTGFSAWDSLCPHNSTARRIAQSLPVDVPSSASLRSFVAHESWKVQDLCEHPENRELNGFTAWSGPRPHLLYPIFSPVKTAVHGDLLLPYLTSDHYAEIGRDPLWEQKKHNQVLWRGETTGTYHAKGTGWRKTQRARLVQLANEISGETAFHIADTSASDSLRRLQAPSKDVLPLYFDVAYTGAPKQCSSKDSTCQLLQREYRFEREMLPAQENQYKYVLDVDANYASGNFKRLMSSRSLVFKSSIFPEWWSRRVMPWYHYIPIKSDYSDLVDAAAYFIGAPDGAGSHDRDAKRIAQQGKKWSQEHWREADMAAYMFRLLLEYARLLNRDEKDLHSMDYL</sequence>
<keyword evidence="2" id="KW-1133">Transmembrane helix</keyword>
<organism evidence="4 5">
    <name type="scientific">Rhodotorula taiwanensis</name>
    <dbReference type="NCBI Taxonomy" id="741276"/>
    <lineage>
        <taxon>Eukaryota</taxon>
        <taxon>Fungi</taxon>
        <taxon>Dikarya</taxon>
        <taxon>Basidiomycota</taxon>
        <taxon>Pucciniomycotina</taxon>
        <taxon>Microbotryomycetes</taxon>
        <taxon>Sporidiobolales</taxon>
        <taxon>Sporidiobolaceae</taxon>
        <taxon>Rhodotorula</taxon>
    </lineage>
</organism>
<proteinExistence type="predicted"/>
<name>A0A2S5BD42_9BASI</name>
<feature type="region of interest" description="Disordered" evidence="1">
    <location>
        <begin position="1"/>
        <end position="42"/>
    </location>
</feature>
<dbReference type="PANTHER" id="PTHR12203:SF118">
    <property type="entry name" value="BETA-1,2-XYLOSYLTRANSFERASE 1"/>
    <property type="match status" value="1"/>
</dbReference>
<reference evidence="4 5" key="1">
    <citation type="journal article" date="2018" name="Front. Microbiol.">
        <title>Prospects for Fungal Bioremediation of Acidic Radioactive Waste Sites: Characterization and Genome Sequence of Rhodotorula taiwanensis MD1149.</title>
        <authorList>
            <person name="Tkavc R."/>
            <person name="Matrosova V.Y."/>
            <person name="Grichenko O.E."/>
            <person name="Gostincar C."/>
            <person name="Volpe R.P."/>
            <person name="Klimenkova P."/>
            <person name="Gaidamakova E.K."/>
            <person name="Zhou C.E."/>
            <person name="Stewart B.J."/>
            <person name="Lyman M.G."/>
            <person name="Malfatti S.A."/>
            <person name="Rubinfeld B."/>
            <person name="Courtot M."/>
            <person name="Singh J."/>
            <person name="Dalgard C.L."/>
            <person name="Hamilton T."/>
            <person name="Frey K.G."/>
            <person name="Gunde-Cimerman N."/>
            <person name="Dugan L."/>
            <person name="Daly M.J."/>
        </authorList>
    </citation>
    <scope>NUCLEOTIDE SEQUENCE [LARGE SCALE GENOMIC DNA]</scope>
    <source>
        <strain evidence="4 5">MD1149</strain>
    </source>
</reference>
<feature type="compositionally biased region" description="Basic and acidic residues" evidence="1">
    <location>
        <begin position="374"/>
        <end position="396"/>
    </location>
</feature>
<dbReference type="Pfam" id="PF05686">
    <property type="entry name" value="Glyco_transf_90"/>
    <property type="match status" value="1"/>
</dbReference>
<protein>
    <recommendedName>
        <fullName evidence="3">Glycosyl transferase CAP10 domain-containing protein</fullName>
    </recommendedName>
</protein>
<gene>
    <name evidence="4" type="ORF">BMF94_2440</name>
</gene>
<evidence type="ECO:0000313" key="4">
    <source>
        <dbReference type="EMBL" id="POY74678.1"/>
    </source>
</evidence>
<keyword evidence="5" id="KW-1185">Reference proteome</keyword>
<feature type="domain" description="Glycosyl transferase CAP10" evidence="3">
    <location>
        <begin position="853"/>
        <end position="1139"/>
    </location>
</feature>
<comment type="caution">
    <text evidence="4">The sequence shown here is derived from an EMBL/GenBank/DDBJ whole genome shotgun (WGS) entry which is preliminary data.</text>
</comment>
<feature type="region of interest" description="Disordered" evidence="1">
    <location>
        <begin position="374"/>
        <end position="406"/>
    </location>
</feature>
<keyword evidence="2" id="KW-0812">Transmembrane</keyword>
<evidence type="ECO:0000256" key="2">
    <source>
        <dbReference type="SAM" id="Phobius"/>
    </source>
</evidence>
<feature type="compositionally biased region" description="Polar residues" evidence="1">
    <location>
        <begin position="1"/>
        <end position="11"/>
    </location>
</feature>
<dbReference type="SMART" id="SM00672">
    <property type="entry name" value="CAP10"/>
    <property type="match status" value="1"/>
</dbReference>
<dbReference type="Proteomes" id="UP000237144">
    <property type="component" value="Unassembled WGS sequence"/>
</dbReference>
<feature type="compositionally biased region" description="Basic and acidic residues" evidence="1">
    <location>
        <begin position="88"/>
        <end position="104"/>
    </location>
</feature>
<evidence type="ECO:0000256" key="1">
    <source>
        <dbReference type="SAM" id="MobiDB-lite"/>
    </source>
</evidence>
<evidence type="ECO:0000313" key="5">
    <source>
        <dbReference type="Proteomes" id="UP000237144"/>
    </source>
</evidence>
<feature type="transmembrane region" description="Helical" evidence="2">
    <location>
        <begin position="49"/>
        <end position="68"/>
    </location>
</feature>